<feature type="domain" description="Deoxynucleoside kinase" evidence="3">
    <location>
        <begin position="794"/>
        <end position="993"/>
    </location>
</feature>
<dbReference type="GO" id="GO:0004197">
    <property type="term" value="F:cysteine-type endopeptidase activity"/>
    <property type="evidence" value="ECO:0007669"/>
    <property type="project" value="InterPro"/>
</dbReference>
<dbReference type="AlphaFoldDB" id="A0AA36JD75"/>
<evidence type="ECO:0000313" key="4">
    <source>
        <dbReference type="EMBL" id="CAJ1403170.1"/>
    </source>
</evidence>
<feature type="domain" description="Peptidase C14 caspase" evidence="2">
    <location>
        <begin position="95"/>
        <end position="290"/>
    </location>
</feature>
<dbReference type="Pfam" id="PF01712">
    <property type="entry name" value="dNK"/>
    <property type="match status" value="1"/>
</dbReference>
<feature type="region of interest" description="Disordered" evidence="1">
    <location>
        <begin position="1"/>
        <end position="22"/>
    </location>
</feature>
<accession>A0AA36JD75</accession>
<evidence type="ECO:0000259" key="2">
    <source>
        <dbReference type="Pfam" id="PF00656"/>
    </source>
</evidence>
<dbReference type="SUPFAM" id="SSF52540">
    <property type="entry name" value="P-loop containing nucleoside triphosphate hydrolases"/>
    <property type="match status" value="1"/>
</dbReference>
<dbReference type="Proteomes" id="UP001178507">
    <property type="component" value="Unassembled WGS sequence"/>
</dbReference>
<gene>
    <name evidence="4" type="ORF">EVOR1521_LOCUS25907</name>
</gene>
<evidence type="ECO:0000256" key="1">
    <source>
        <dbReference type="SAM" id="MobiDB-lite"/>
    </source>
</evidence>
<proteinExistence type="predicted"/>
<name>A0AA36JD75_9DINO</name>
<dbReference type="GO" id="GO:0019136">
    <property type="term" value="F:deoxynucleoside kinase activity"/>
    <property type="evidence" value="ECO:0007669"/>
    <property type="project" value="TreeGrafter"/>
</dbReference>
<dbReference type="PANTHER" id="PTHR10513">
    <property type="entry name" value="DEOXYNUCLEOSIDE KINASE"/>
    <property type="match status" value="1"/>
</dbReference>
<keyword evidence="5" id="KW-1185">Reference proteome</keyword>
<organism evidence="4 5">
    <name type="scientific">Effrenium voratum</name>
    <dbReference type="NCBI Taxonomy" id="2562239"/>
    <lineage>
        <taxon>Eukaryota</taxon>
        <taxon>Sar</taxon>
        <taxon>Alveolata</taxon>
        <taxon>Dinophyceae</taxon>
        <taxon>Suessiales</taxon>
        <taxon>Symbiodiniaceae</taxon>
        <taxon>Effrenium</taxon>
    </lineage>
</organism>
<dbReference type="InterPro" id="IPR050566">
    <property type="entry name" value="Deoxyribonucleoside_kinase"/>
</dbReference>
<protein>
    <submittedName>
        <fullName evidence="4">Uncharacterized protein</fullName>
    </submittedName>
</protein>
<dbReference type="GO" id="GO:0005739">
    <property type="term" value="C:mitochondrion"/>
    <property type="evidence" value="ECO:0007669"/>
    <property type="project" value="TreeGrafter"/>
</dbReference>
<dbReference type="InterPro" id="IPR011600">
    <property type="entry name" value="Pept_C14_caspase"/>
</dbReference>
<dbReference type="PANTHER" id="PTHR10513:SF35">
    <property type="entry name" value="DEOXYADENOSINE KINASE"/>
    <property type="match status" value="1"/>
</dbReference>
<comment type="caution">
    <text evidence="4">The sequence shown here is derived from an EMBL/GenBank/DDBJ whole genome shotgun (WGS) entry which is preliminary data.</text>
</comment>
<dbReference type="InterPro" id="IPR031314">
    <property type="entry name" value="DNK_dom"/>
</dbReference>
<dbReference type="EMBL" id="CAUJNA010003483">
    <property type="protein sequence ID" value="CAJ1403170.1"/>
    <property type="molecule type" value="Genomic_DNA"/>
</dbReference>
<feature type="compositionally biased region" description="Low complexity" evidence="1">
    <location>
        <begin position="10"/>
        <end position="22"/>
    </location>
</feature>
<evidence type="ECO:0000313" key="5">
    <source>
        <dbReference type="Proteomes" id="UP001178507"/>
    </source>
</evidence>
<sequence length="1030" mass="115927">MDAMEQMQESGAVGTTSAAATSSAAGTTGTAAVNSMSEILASNSSASPTEAAGGVAAAATCDAGEGGPVALLPKARDVAKEEWQLLSVGVTGRDIENAARDAHLLASCARELRLCSDPVLVATVVGNPDNLKQFKKRLKKDVKEAISKAVSRMKQRKITKLMVYFAGHGQARSMEQTVIAELKLVLEEAVMLEVEKQQLQNSCIVSILDTCREEETGDLDDSEERIDGSVEEPQGISEENVTPHKTNNYVYVTFCRYGETLPDSSLVCAAMLHMMQAQARCTISEFFDRLEILLQHLTIGRIEMDKTELQATHAIKPMFPAECLQVELPERWHVNVLEDEHFSALQNSFCLWGRLDLLVDKEVKAVLDKDTGLNGALQGTIEQLRRIGKTFHESQHLFRANRRQELEVARCNSLEDAAKEIETIASLPSMSSSSTESGVGLNCIPEGVWTAVVEARRKCYKKTDNPDLFGVDHADAVLCALGTFFTEIELPDGSKPHISVDIRERAIDENWATYSFVVRNINASAVPPDQLRQLQTSLTQNEEYSGQFSRDFEFFLGRGSIWVIFRAVKLDAEDLKMIRSKLESWIKALQRSRAAWRFARLQQVPRAAVPAGLLKMAHQLRGLVRGRCVVLSADNVRELVAERLNQEKPKAGQLNPAHLHVFEGQRSARGWLRNGELRFIRSEDWRSLVHHLSSNLRGCLEQKAKEMTERKSWEHSPEFQAGVFLLQRLVSEGVAVDEVAKAKSPRRFLIGVLELDGRAGGSHQKAWQSADFLEQKVHIPGQISQNAQRKYVLIVCDGVIGCGKSAFMDRIRGVNVFHQPVAQNSENSWWRLLANFHDATSLQARREQVGQAGWHLERAIWAHHRAIATQRVAHAITKGSCASALHVFCKTMQEKGLLERRQFHTFLDDFCEMEKNICHQTTLTVYFRLPVDEAMRRISKRAKEEDRFFERDITPEYLSSLLAKYEELHKDREDVISVDSSQPNDEMRRDVVHQLERRYEEWLKLLRNKGFPASETLDLIIHWFRQAKCT</sequence>
<dbReference type="Gene3D" id="3.40.50.300">
    <property type="entry name" value="P-loop containing nucleotide triphosphate hydrolases"/>
    <property type="match status" value="1"/>
</dbReference>
<evidence type="ECO:0000259" key="3">
    <source>
        <dbReference type="Pfam" id="PF01712"/>
    </source>
</evidence>
<dbReference type="Pfam" id="PF00656">
    <property type="entry name" value="Peptidase_C14"/>
    <property type="match status" value="1"/>
</dbReference>
<dbReference type="GO" id="GO:0006508">
    <property type="term" value="P:proteolysis"/>
    <property type="evidence" value="ECO:0007669"/>
    <property type="project" value="InterPro"/>
</dbReference>
<reference evidence="4" key="1">
    <citation type="submission" date="2023-08" db="EMBL/GenBank/DDBJ databases">
        <authorList>
            <person name="Chen Y."/>
            <person name="Shah S."/>
            <person name="Dougan E. K."/>
            <person name="Thang M."/>
            <person name="Chan C."/>
        </authorList>
    </citation>
    <scope>NUCLEOTIDE SEQUENCE</scope>
</reference>
<dbReference type="InterPro" id="IPR027417">
    <property type="entry name" value="P-loop_NTPase"/>
</dbReference>